<dbReference type="Gene3D" id="1.25.40.20">
    <property type="entry name" value="Ankyrin repeat-containing domain"/>
    <property type="match status" value="1"/>
</dbReference>
<keyword evidence="6" id="KW-1185">Reference proteome</keyword>
<name>A0AAV2M6I0_KNICA</name>
<sequence>MASSVEDPHLGSAPEEEESVSGSSDSDSVLSDDSVLPERPLSDRNGAPASRLYQACARNEPLSLLRLLQRGVTAEEVMEVDNNGWSGLMVACCKGFINIVHGLHGCPFLNVNLQDKDGNTALMIASQAGHTNTVMYLLNYYPGLNTEIKDVRGFTALIKATISGRDDIVAALLMAGADLHATDTARGKCAQEWALKTARYETLHRFRRLALRPKAEQLCESFVPEWPDLKERVAKAMCEKSRTQKLTQSFKNTFGFRIPRDPQDNGVMDHMVRITTSVHSPLITTGCRPLCPSSPPQVGIKRYTVPDLLQKHPEKDLGAVTVCHTDSSTAHMTSSLPSAESISPQCCVSEERRGSMLSIAGDKVASAFIPRSMARRNSIFPSGCIPNISVSRPPENTPKKKKKKKKDKSFLQPPDWKYKEERQEKKREEKRKKEAEEKVKQEQSKKRESKKSKK</sequence>
<feature type="region of interest" description="Disordered" evidence="4">
    <location>
        <begin position="379"/>
        <end position="454"/>
    </location>
</feature>
<protein>
    <submittedName>
        <fullName evidence="5">Uncharacterized protein</fullName>
    </submittedName>
</protein>
<dbReference type="PANTHER" id="PTHR24173:SF84">
    <property type="entry name" value="ANKYRIN REPEAT DOMAIN 33AB"/>
    <property type="match status" value="1"/>
</dbReference>
<evidence type="ECO:0000256" key="4">
    <source>
        <dbReference type="SAM" id="MobiDB-lite"/>
    </source>
</evidence>
<dbReference type="SMART" id="SM00248">
    <property type="entry name" value="ANK"/>
    <property type="match status" value="3"/>
</dbReference>
<feature type="repeat" description="ANK" evidence="3">
    <location>
        <begin position="152"/>
        <end position="184"/>
    </location>
</feature>
<reference evidence="5 6" key="1">
    <citation type="submission" date="2024-04" db="EMBL/GenBank/DDBJ databases">
        <authorList>
            <person name="Waldvogel A.-M."/>
            <person name="Schoenle A."/>
        </authorList>
    </citation>
    <scope>NUCLEOTIDE SEQUENCE [LARGE SCALE GENOMIC DNA]</scope>
</reference>
<dbReference type="InterPro" id="IPR002110">
    <property type="entry name" value="Ankyrin_rpt"/>
</dbReference>
<dbReference type="Proteomes" id="UP001497482">
    <property type="component" value="Chromosome 6"/>
</dbReference>
<dbReference type="EMBL" id="OZ035828">
    <property type="protein sequence ID" value="CAL1608943.1"/>
    <property type="molecule type" value="Genomic_DNA"/>
</dbReference>
<evidence type="ECO:0000313" key="5">
    <source>
        <dbReference type="EMBL" id="CAL1608943.1"/>
    </source>
</evidence>
<feature type="repeat" description="ANK" evidence="3">
    <location>
        <begin position="117"/>
        <end position="149"/>
    </location>
</feature>
<gene>
    <name evidence="5" type="ORF">KC01_LOCUS35776</name>
</gene>
<evidence type="ECO:0000313" key="6">
    <source>
        <dbReference type="Proteomes" id="UP001497482"/>
    </source>
</evidence>
<dbReference type="SUPFAM" id="SSF48403">
    <property type="entry name" value="Ankyrin repeat"/>
    <property type="match status" value="1"/>
</dbReference>
<feature type="compositionally biased region" description="Low complexity" evidence="4">
    <location>
        <begin position="20"/>
        <end position="34"/>
    </location>
</feature>
<organism evidence="5 6">
    <name type="scientific">Knipowitschia caucasica</name>
    <name type="common">Caucasian dwarf goby</name>
    <name type="synonym">Pomatoschistus caucasicus</name>
    <dbReference type="NCBI Taxonomy" id="637954"/>
    <lineage>
        <taxon>Eukaryota</taxon>
        <taxon>Metazoa</taxon>
        <taxon>Chordata</taxon>
        <taxon>Craniata</taxon>
        <taxon>Vertebrata</taxon>
        <taxon>Euteleostomi</taxon>
        <taxon>Actinopterygii</taxon>
        <taxon>Neopterygii</taxon>
        <taxon>Teleostei</taxon>
        <taxon>Neoteleostei</taxon>
        <taxon>Acanthomorphata</taxon>
        <taxon>Gobiaria</taxon>
        <taxon>Gobiiformes</taxon>
        <taxon>Gobioidei</taxon>
        <taxon>Gobiidae</taxon>
        <taxon>Gobiinae</taxon>
        <taxon>Knipowitschia</taxon>
    </lineage>
</organism>
<feature type="region of interest" description="Disordered" evidence="4">
    <location>
        <begin position="1"/>
        <end position="47"/>
    </location>
</feature>
<dbReference type="AlphaFoldDB" id="A0AAV2M6I0"/>
<dbReference type="PROSITE" id="PS50297">
    <property type="entry name" value="ANK_REP_REGION"/>
    <property type="match status" value="1"/>
</dbReference>
<accession>A0AAV2M6I0</accession>
<dbReference type="PROSITE" id="PS50088">
    <property type="entry name" value="ANK_REPEAT"/>
    <property type="match status" value="2"/>
</dbReference>
<dbReference type="InterPro" id="IPR036770">
    <property type="entry name" value="Ankyrin_rpt-contain_sf"/>
</dbReference>
<feature type="compositionally biased region" description="Basic and acidic residues" evidence="4">
    <location>
        <begin position="416"/>
        <end position="446"/>
    </location>
</feature>
<dbReference type="Pfam" id="PF12796">
    <property type="entry name" value="Ank_2"/>
    <property type="match status" value="1"/>
</dbReference>
<dbReference type="PANTHER" id="PTHR24173">
    <property type="entry name" value="ANKYRIN REPEAT CONTAINING"/>
    <property type="match status" value="1"/>
</dbReference>
<keyword evidence="2 3" id="KW-0040">ANK repeat</keyword>
<evidence type="ECO:0000256" key="3">
    <source>
        <dbReference type="PROSITE-ProRule" id="PRU00023"/>
    </source>
</evidence>
<keyword evidence="1" id="KW-0677">Repeat</keyword>
<proteinExistence type="predicted"/>
<evidence type="ECO:0000256" key="1">
    <source>
        <dbReference type="ARBA" id="ARBA00022737"/>
    </source>
</evidence>
<evidence type="ECO:0000256" key="2">
    <source>
        <dbReference type="ARBA" id="ARBA00023043"/>
    </source>
</evidence>